<sequence length="221" mass="24909">MKIHGPQSSPLPPGTLSPSLLDVIHICHVNIHPFHKSVFTGSPKFSQKYFHKWFLITMSSILAKGSCKLEAAAVLLARESQWINIVTYTSYFRQLLGEELSGLSVKDLENLENQLESSLKGVRTKKEQVLTEQIKDLHQKGNILHQENIELYKKVNLIHQENAQLQKKVEAALASSSTSLKIQLISYHQEEDKDTLSMTTISFRIEKSNTGVDLDSLGQTK</sequence>
<evidence type="ECO:0000313" key="2">
    <source>
        <dbReference type="Proteomes" id="UP001060085"/>
    </source>
</evidence>
<comment type="caution">
    <text evidence="1">The sequence shown here is derived from an EMBL/GenBank/DDBJ whole genome shotgun (WGS) entry which is preliminary data.</text>
</comment>
<dbReference type="Proteomes" id="UP001060085">
    <property type="component" value="Linkage Group LG05"/>
</dbReference>
<dbReference type="EMBL" id="CM044705">
    <property type="protein sequence ID" value="KAI5661305.1"/>
    <property type="molecule type" value="Genomic_DNA"/>
</dbReference>
<reference evidence="2" key="1">
    <citation type="journal article" date="2023" name="Nat. Plants">
        <title>Single-cell RNA sequencing provides a high-resolution roadmap for understanding the multicellular compartmentation of specialized metabolism.</title>
        <authorList>
            <person name="Sun S."/>
            <person name="Shen X."/>
            <person name="Li Y."/>
            <person name="Li Y."/>
            <person name="Wang S."/>
            <person name="Li R."/>
            <person name="Zhang H."/>
            <person name="Shen G."/>
            <person name="Guo B."/>
            <person name="Wei J."/>
            <person name="Xu J."/>
            <person name="St-Pierre B."/>
            <person name="Chen S."/>
            <person name="Sun C."/>
        </authorList>
    </citation>
    <scope>NUCLEOTIDE SEQUENCE [LARGE SCALE GENOMIC DNA]</scope>
</reference>
<protein>
    <submittedName>
        <fullName evidence="1">Uncharacterized protein</fullName>
    </submittedName>
</protein>
<keyword evidence="2" id="KW-1185">Reference proteome</keyword>
<proteinExistence type="predicted"/>
<accession>A0ACC0ALQ4</accession>
<gene>
    <name evidence="1" type="ORF">M9H77_20628</name>
</gene>
<evidence type="ECO:0000313" key="1">
    <source>
        <dbReference type="EMBL" id="KAI5661305.1"/>
    </source>
</evidence>
<name>A0ACC0ALQ4_CATRO</name>
<organism evidence="1 2">
    <name type="scientific">Catharanthus roseus</name>
    <name type="common">Madagascar periwinkle</name>
    <name type="synonym">Vinca rosea</name>
    <dbReference type="NCBI Taxonomy" id="4058"/>
    <lineage>
        <taxon>Eukaryota</taxon>
        <taxon>Viridiplantae</taxon>
        <taxon>Streptophyta</taxon>
        <taxon>Embryophyta</taxon>
        <taxon>Tracheophyta</taxon>
        <taxon>Spermatophyta</taxon>
        <taxon>Magnoliopsida</taxon>
        <taxon>eudicotyledons</taxon>
        <taxon>Gunneridae</taxon>
        <taxon>Pentapetalae</taxon>
        <taxon>asterids</taxon>
        <taxon>lamiids</taxon>
        <taxon>Gentianales</taxon>
        <taxon>Apocynaceae</taxon>
        <taxon>Rauvolfioideae</taxon>
        <taxon>Vinceae</taxon>
        <taxon>Catharanthinae</taxon>
        <taxon>Catharanthus</taxon>
    </lineage>
</organism>